<proteinExistence type="inferred from homology"/>
<keyword evidence="12" id="KW-0457">Lysine biosynthesis</keyword>
<dbReference type="NCBIfam" id="NF005154">
    <property type="entry name" value="PRK06635.1-2"/>
    <property type="match status" value="1"/>
</dbReference>
<evidence type="ECO:0000256" key="4">
    <source>
        <dbReference type="ARBA" id="ARBA00005139"/>
    </source>
</evidence>
<evidence type="ECO:0000313" key="17">
    <source>
        <dbReference type="EMBL" id="MEQ2369994.1"/>
    </source>
</evidence>
<dbReference type="Gene3D" id="3.40.1160.10">
    <property type="entry name" value="Acetylglutamate kinase-like"/>
    <property type="match status" value="1"/>
</dbReference>
<dbReference type="InterPro" id="IPR054352">
    <property type="entry name" value="ACT_Aspartokinase"/>
</dbReference>
<comment type="caution">
    <text evidence="17">The sequence shown here is derived from an EMBL/GenBank/DDBJ whole genome shotgun (WGS) entry which is preliminary data.</text>
</comment>
<dbReference type="PROSITE" id="PS00324">
    <property type="entry name" value="ASPARTOKINASE"/>
    <property type="match status" value="1"/>
</dbReference>
<dbReference type="NCBIfam" id="TIGR00656">
    <property type="entry name" value="asp_kin_monofn"/>
    <property type="match status" value="1"/>
</dbReference>
<evidence type="ECO:0000259" key="16">
    <source>
        <dbReference type="PROSITE" id="PS51671"/>
    </source>
</evidence>
<dbReference type="PANTHER" id="PTHR21499">
    <property type="entry name" value="ASPARTATE KINASE"/>
    <property type="match status" value="1"/>
</dbReference>
<comment type="pathway">
    <text evidence="4 15">Amino-acid biosynthesis; L-threonine biosynthesis; L-threonine from L-aspartate: step 1/5.</text>
</comment>
<dbReference type="RefSeq" id="WP_178642989.1">
    <property type="nucleotide sequence ID" value="NZ_JBBMEJ010000002.1"/>
</dbReference>
<evidence type="ECO:0000256" key="1">
    <source>
        <dbReference type="ARBA" id="ARBA00003121"/>
    </source>
</evidence>
<name>A0ABV1BBJ8_9FIRM</name>
<dbReference type="InterPro" id="IPR002912">
    <property type="entry name" value="ACT_dom"/>
</dbReference>
<dbReference type="PROSITE" id="PS51671">
    <property type="entry name" value="ACT"/>
    <property type="match status" value="2"/>
</dbReference>
<keyword evidence="7 14" id="KW-0808">Transferase</keyword>
<evidence type="ECO:0000256" key="15">
    <source>
        <dbReference type="RuleBase" id="RU004249"/>
    </source>
</evidence>
<protein>
    <recommendedName>
        <fullName evidence="14">Aspartokinase</fullName>
        <ecNumber evidence="14">2.7.2.4</ecNumber>
    </recommendedName>
</protein>
<dbReference type="CDD" id="cd04261">
    <property type="entry name" value="AAK_AKii-LysC-BS"/>
    <property type="match status" value="1"/>
</dbReference>
<evidence type="ECO:0000256" key="13">
    <source>
        <dbReference type="ARBA" id="ARBA00047872"/>
    </source>
</evidence>
<gene>
    <name evidence="17" type="ORF">WMO28_03380</name>
</gene>
<keyword evidence="11" id="KW-0220">Diaminopimelate biosynthesis</keyword>
<dbReference type="Gene3D" id="3.30.2130.10">
    <property type="entry name" value="VC0802-like"/>
    <property type="match status" value="1"/>
</dbReference>
<comment type="catalytic activity">
    <reaction evidence="13 14">
        <text>L-aspartate + ATP = 4-phospho-L-aspartate + ADP</text>
        <dbReference type="Rhea" id="RHEA:23776"/>
        <dbReference type="ChEBI" id="CHEBI:29991"/>
        <dbReference type="ChEBI" id="CHEBI:30616"/>
        <dbReference type="ChEBI" id="CHEBI:57535"/>
        <dbReference type="ChEBI" id="CHEBI:456216"/>
        <dbReference type="EC" id="2.7.2.4"/>
    </reaction>
</comment>
<keyword evidence="10" id="KW-0067">ATP-binding</keyword>
<dbReference type="NCBIfam" id="TIGR00657">
    <property type="entry name" value="asp_kinases"/>
    <property type="match status" value="1"/>
</dbReference>
<evidence type="ECO:0000256" key="8">
    <source>
        <dbReference type="ARBA" id="ARBA00022741"/>
    </source>
</evidence>
<accession>A0ABV1BBJ8</accession>
<dbReference type="CDD" id="cd04923">
    <property type="entry name" value="ACT_AK-LysC-DapG-like_2"/>
    <property type="match status" value="1"/>
</dbReference>
<dbReference type="Proteomes" id="UP001473063">
    <property type="component" value="Unassembled WGS sequence"/>
</dbReference>
<comment type="function">
    <text evidence="1">Catalyzes the phosphorylation of the beta-carboxyl group of aspartic acid with ATP to yield 4-phospho-L-aspartate, which is involved in the branched biosynthetic pathway leading to the biosynthesis of amino acids threonine, isoleucine and methionine.</text>
</comment>
<evidence type="ECO:0000256" key="12">
    <source>
        <dbReference type="ARBA" id="ARBA00023154"/>
    </source>
</evidence>
<dbReference type="CDD" id="cd04913">
    <property type="entry name" value="ACT_AKii-LysC-BS-like_1"/>
    <property type="match status" value="1"/>
</dbReference>
<evidence type="ECO:0000256" key="5">
    <source>
        <dbReference type="ARBA" id="ARBA00010122"/>
    </source>
</evidence>
<dbReference type="PANTHER" id="PTHR21499:SF3">
    <property type="entry name" value="ASPARTOKINASE"/>
    <property type="match status" value="1"/>
</dbReference>
<dbReference type="InterPro" id="IPR005260">
    <property type="entry name" value="Asp_kin_monofn"/>
</dbReference>
<feature type="domain" description="ACT" evidence="16">
    <location>
        <begin position="262"/>
        <end position="336"/>
    </location>
</feature>
<comment type="similarity">
    <text evidence="5 14">Belongs to the aspartokinase family.</text>
</comment>
<evidence type="ECO:0000256" key="6">
    <source>
        <dbReference type="ARBA" id="ARBA00022605"/>
    </source>
</evidence>
<keyword evidence="18" id="KW-1185">Reference proteome</keyword>
<evidence type="ECO:0000256" key="10">
    <source>
        <dbReference type="ARBA" id="ARBA00022840"/>
    </source>
</evidence>
<comment type="pathway">
    <text evidence="2 15">Amino-acid biosynthesis; L-lysine biosynthesis via DAP pathway; (S)-tetrahydrodipicolinate from L-aspartate: step 1/4.</text>
</comment>
<evidence type="ECO:0000313" key="18">
    <source>
        <dbReference type="Proteomes" id="UP001473063"/>
    </source>
</evidence>
<feature type="domain" description="ACT" evidence="16">
    <location>
        <begin position="342"/>
        <end position="402"/>
    </location>
</feature>
<keyword evidence="8" id="KW-0547">Nucleotide-binding</keyword>
<dbReference type="PIRSF" id="PIRSF000726">
    <property type="entry name" value="Asp_kin"/>
    <property type="match status" value="1"/>
</dbReference>
<dbReference type="Pfam" id="PF00696">
    <property type="entry name" value="AA_kinase"/>
    <property type="match status" value="1"/>
</dbReference>
<evidence type="ECO:0000256" key="7">
    <source>
        <dbReference type="ARBA" id="ARBA00022679"/>
    </source>
</evidence>
<evidence type="ECO:0000256" key="9">
    <source>
        <dbReference type="ARBA" id="ARBA00022777"/>
    </source>
</evidence>
<keyword evidence="9 14" id="KW-0418">Kinase</keyword>
<comment type="pathway">
    <text evidence="3 15">Amino-acid biosynthesis; L-methionine biosynthesis via de novo pathway; L-homoserine from L-aspartate: step 1/3.</text>
</comment>
<dbReference type="InterPro" id="IPR045865">
    <property type="entry name" value="ACT-like_dom_sf"/>
</dbReference>
<dbReference type="InterPro" id="IPR001341">
    <property type="entry name" value="Asp_kinase"/>
</dbReference>
<sequence>MLIVKKFGGTSVANKERIFNVAKRCIEDYKKGNDVVVVLSAMGKYTDELITMARDINEKPPKREMDMLFTIGEQMSVALMAMAMDSMGVPAVSLNAFQVAMHTTSAHGSARLKKIDAARIRRELDNRRIVVVTGFQGVDKYNDYTTLGRGGSDTTAVALAAALHADACEIYTDVDGVYTADPRKVPKARKLKEITYDEMLDLATLGAGVLHNRSVEMAKKYGVPLVVRSSLNNSEGTVVKEEVTVERMLISGVALDTDAVRIAVIGLKDSPGVAFKLFDTLAKKNINVDMILQSIGRAGTKDISFTVDKNDLDDAMNVLESNQSRIGYDELHAEKNIAKLSIVGAGMMSNPGVAAKMFESLYNEGVNINMIATSEIRVTVLINEKDGVRAMNAVHDAFNLAD</sequence>
<dbReference type="SUPFAM" id="SSF53633">
    <property type="entry name" value="Carbamate kinase-like"/>
    <property type="match status" value="1"/>
</dbReference>
<dbReference type="InterPro" id="IPR018042">
    <property type="entry name" value="Aspartate_kinase_CS"/>
</dbReference>
<dbReference type="EC" id="2.7.2.4" evidence="14"/>
<reference evidence="17 18" key="1">
    <citation type="submission" date="2024-03" db="EMBL/GenBank/DDBJ databases">
        <title>Human intestinal bacterial collection.</title>
        <authorList>
            <person name="Pauvert C."/>
            <person name="Hitch T.C.A."/>
            <person name="Clavel T."/>
        </authorList>
    </citation>
    <scope>NUCLEOTIDE SEQUENCE [LARGE SCALE GENOMIC DNA]</scope>
    <source>
        <strain evidence="17 18">CLA-JM-H16</strain>
    </source>
</reference>
<evidence type="ECO:0000256" key="3">
    <source>
        <dbReference type="ARBA" id="ARBA00004986"/>
    </source>
</evidence>
<dbReference type="EMBL" id="JBBMEJ010000002">
    <property type="protein sequence ID" value="MEQ2369994.1"/>
    <property type="molecule type" value="Genomic_DNA"/>
</dbReference>
<keyword evidence="6 15" id="KW-0028">Amino-acid biosynthesis</keyword>
<dbReference type="SUPFAM" id="SSF55021">
    <property type="entry name" value="ACT-like"/>
    <property type="match status" value="2"/>
</dbReference>
<dbReference type="NCBIfam" id="NF005155">
    <property type="entry name" value="PRK06635.1-4"/>
    <property type="match status" value="1"/>
</dbReference>
<dbReference type="GO" id="GO:0004072">
    <property type="term" value="F:aspartate kinase activity"/>
    <property type="evidence" value="ECO:0007669"/>
    <property type="project" value="UniProtKB-EC"/>
</dbReference>
<evidence type="ECO:0000256" key="2">
    <source>
        <dbReference type="ARBA" id="ARBA00004766"/>
    </source>
</evidence>
<dbReference type="InterPro" id="IPR041740">
    <property type="entry name" value="AKii-LysC-BS"/>
</dbReference>
<dbReference type="Pfam" id="PF22468">
    <property type="entry name" value="ACT_9"/>
    <property type="match status" value="2"/>
</dbReference>
<dbReference type="InterPro" id="IPR036393">
    <property type="entry name" value="AceGlu_kinase-like_sf"/>
</dbReference>
<dbReference type="InterPro" id="IPR001048">
    <property type="entry name" value="Asp/Glu/Uridylate_kinase"/>
</dbReference>
<organism evidence="17 18">
    <name type="scientific">Blautia aquisgranensis</name>
    <dbReference type="NCBI Taxonomy" id="3133153"/>
    <lineage>
        <taxon>Bacteria</taxon>
        <taxon>Bacillati</taxon>
        <taxon>Bacillota</taxon>
        <taxon>Clostridia</taxon>
        <taxon>Lachnospirales</taxon>
        <taxon>Lachnospiraceae</taxon>
        <taxon>Blautia</taxon>
    </lineage>
</organism>
<evidence type="ECO:0000256" key="14">
    <source>
        <dbReference type="RuleBase" id="RU003448"/>
    </source>
</evidence>
<evidence type="ECO:0000256" key="11">
    <source>
        <dbReference type="ARBA" id="ARBA00022915"/>
    </source>
</evidence>